<evidence type="ECO:0000313" key="3">
    <source>
        <dbReference type="Proteomes" id="UP000175616"/>
    </source>
</evidence>
<organism evidence="2 3">
    <name type="scientific">Acidithiobacillus caldus</name>
    <dbReference type="NCBI Taxonomy" id="33059"/>
    <lineage>
        <taxon>Bacteria</taxon>
        <taxon>Pseudomonadati</taxon>
        <taxon>Pseudomonadota</taxon>
        <taxon>Acidithiobacillia</taxon>
        <taxon>Acidithiobacillales</taxon>
        <taxon>Acidithiobacillaceae</taxon>
        <taxon>Acidithiobacillus</taxon>
    </lineage>
</organism>
<dbReference type="Pfam" id="PF11843">
    <property type="entry name" value="DUF3363"/>
    <property type="match status" value="1"/>
</dbReference>
<sequence length="581" mass="65014">MGLAWRLALSERRSDTSVSGKSFVRGKTIDEDERLRRPQAARVVRRVVAERRALPVGAAGKIARAASVGGGRLFRPLPKGVPHSEAARRVTVKLGYVPNRKIGQWAAHGSYLERENAQQEGEKGLGFDAQDDEVSIKGRLQEWQLSGDPRLFKIVLSPEDGDRLNLREATRETMARIAPHMAEDPASVEWMAIDHYNTGHPHVHVLIRGKADFRIPREIVKRGMRDVASEVATERLGYLSPAELARRQEQQIEARSFTPLDREIERIANPLPDGRAVLSEVVRRPRESGYAQQRIRMRRLEALERLGLAEKVGSSTWALDAGWTKALKELEIVRTRTKMVAESRALMTEPRCLPQVTKLGPGQRIVGRVLGTGLDERFDRSFVILEGTDYRAHIVYQTAGIEQARAAQQLQLRHLVAIEGKSFEKDGRRIPYTAVEDYGLVIPDKPKEVRIPEKALDDALDAGMTAQPEASTTGFQRLWHEQLLERMRRREREKRERERDASLPVESVREDASPVAPEPAQPERTPQDLPPEVSPKASPEASPEVPAEKPTPSPKRPGRGERGGPARGSKKPGKGRGDDLE</sequence>
<accession>A0A1E7YNI8</accession>
<protein>
    <recommendedName>
        <fullName evidence="4">Type IV secretory pathway, VirD2 components (Relaxase)</fullName>
    </recommendedName>
</protein>
<feature type="compositionally biased region" description="Basic and acidic residues" evidence="1">
    <location>
        <begin position="489"/>
        <end position="512"/>
    </location>
</feature>
<evidence type="ECO:0008006" key="4">
    <source>
        <dbReference type="Google" id="ProtNLM"/>
    </source>
</evidence>
<comment type="caution">
    <text evidence="2">The sequence shown here is derived from an EMBL/GenBank/DDBJ whole genome shotgun (WGS) entry which is preliminary data.</text>
</comment>
<dbReference type="AlphaFoldDB" id="A0A1E7YNI8"/>
<gene>
    <name evidence="2" type="ORF">BAE27_05540</name>
</gene>
<proteinExistence type="predicted"/>
<evidence type="ECO:0000313" key="2">
    <source>
        <dbReference type="EMBL" id="OFC36727.1"/>
    </source>
</evidence>
<dbReference type="EMBL" id="LZYE01000136">
    <property type="protein sequence ID" value="OFC36727.1"/>
    <property type="molecule type" value="Genomic_DNA"/>
</dbReference>
<name>A0A1E7YNI8_9PROT</name>
<dbReference type="Proteomes" id="UP000175616">
    <property type="component" value="Unassembled WGS sequence"/>
</dbReference>
<evidence type="ECO:0000256" key="1">
    <source>
        <dbReference type="SAM" id="MobiDB-lite"/>
    </source>
</evidence>
<reference evidence="2 3" key="1">
    <citation type="submission" date="2016-06" db="EMBL/GenBank/DDBJ databases">
        <title>Gene turnover analysis identifies the evolutionary adaptation of the extremophile Acidithiobacillus caldus.</title>
        <authorList>
            <person name="Zhang X."/>
        </authorList>
    </citation>
    <scope>NUCLEOTIDE SEQUENCE [LARGE SCALE GENOMIC DNA]</scope>
    <source>
        <strain evidence="2 3">DX</strain>
    </source>
</reference>
<dbReference type="InterPro" id="IPR021795">
    <property type="entry name" value="DUF3363"/>
</dbReference>
<feature type="region of interest" description="Disordered" evidence="1">
    <location>
        <begin position="489"/>
        <end position="581"/>
    </location>
</feature>